<feature type="region of interest" description="Disordered" evidence="1">
    <location>
        <begin position="108"/>
        <end position="129"/>
    </location>
</feature>
<comment type="caution">
    <text evidence="2">The sequence shown here is derived from an EMBL/GenBank/DDBJ whole genome shotgun (WGS) entry which is preliminary data.</text>
</comment>
<proteinExistence type="predicted"/>
<evidence type="ECO:0000256" key="1">
    <source>
        <dbReference type="SAM" id="MobiDB-lite"/>
    </source>
</evidence>
<organism evidence="2 3">
    <name type="scientific">Vespula germanica</name>
    <name type="common">German yellow jacket</name>
    <name type="synonym">Paravespula germanica</name>
    <dbReference type="NCBI Taxonomy" id="30212"/>
    <lineage>
        <taxon>Eukaryota</taxon>
        <taxon>Metazoa</taxon>
        <taxon>Ecdysozoa</taxon>
        <taxon>Arthropoda</taxon>
        <taxon>Hexapoda</taxon>
        <taxon>Insecta</taxon>
        <taxon>Pterygota</taxon>
        <taxon>Neoptera</taxon>
        <taxon>Endopterygota</taxon>
        <taxon>Hymenoptera</taxon>
        <taxon>Apocrita</taxon>
        <taxon>Aculeata</taxon>
        <taxon>Vespoidea</taxon>
        <taxon>Vespidae</taxon>
        <taxon>Vespinae</taxon>
        <taxon>Vespula</taxon>
    </lineage>
</organism>
<gene>
    <name evidence="2" type="ORF">HZH68_002831</name>
</gene>
<dbReference type="Proteomes" id="UP000617340">
    <property type="component" value="Unassembled WGS sequence"/>
</dbReference>
<dbReference type="EMBL" id="JACSDZ010000002">
    <property type="protein sequence ID" value="KAF7414342.1"/>
    <property type="molecule type" value="Genomic_DNA"/>
</dbReference>
<protein>
    <submittedName>
        <fullName evidence="2">Uncharacterized protein</fullName>
    </submittedName>
</protein>
<reference evidence="2" key="1">
    <citation type="journal article" date="2020" name="G3 (Bethesda)">
        <title>High-Quality Assemblies for Three Invasive Social Wasps from the &lt;i&gt;Vespula&lt;/i&gt; Genus.</title>
        <authorList>
            <person name="Harrop T.W.R."/>
            <person name="Guhlin J."/>
            <person name="McLaughlin G.M."/>
            <person name="Permina E."/>
            <person name="Stockwell P."/>
            <person name="Gilligan J."/>
            <person name="Le Lec M.F."/>
            <person name="Gruber M.A.M."/>
            <person name="Quinn O."/>
            <person name="Lovegrove M."/>
            <person name="Duncan E.J."/>
            <person name="Remnant E.J."/>
            <person name="Van Eeckhoven J."/>
            <person name="Graham B."/>
            <person name="Knapp R.A."/>
            <person name="Langford K.W."/>
            <person name="Kronenberg Z."/>
            <person name="Press M.O."/>
            <person name="Eacker S.M."/>
            <person name="Wilson-Rankin E.E."/>
            <person name="Purcell J."/>
            <person name="Lester P.J."/>
            <person name="Dearden P.K."/>
        </authorList>
    </citation>
    <scope>NUCLEOTIDE SEQUENCE</scope>
    <source>
        <strain evidence="2">Linc-1</strain>
    </source>
</reference>
<keyword evidence="3" id="KW-1185">Reference proteome</keyword>
<name>A0A834U1W9_VESGE</name>
<accession>A0A834U1W9</accession>
<evidence type="ECO:0000313" key="2">
    <source>
        <dbReference type="EMBL" id="KAF7414342.1"/>
    </source>
</evidence>
<evidence type="ECO:0000313" key="3">
    <source>
        <dbReference type="Proteomes" id="UP000617340"/>
    </source>
</evidence>
<feature type="compositionally biased region" description="Low complexity" evidence="1">
    <location>
        <begin position="117"/>
        <end position="126"/>
    </location>
</feature>
<sequence>MRTAVDRQSNGGKLSACTVATHTYSPLAFWLFVDLIDSGRQYAYSQKDKELKHCEVLQNSSPSTSVHFQKIIITMEIFFLIELNSNKTRCIKHSSGVHYLLTVCKRSSSSQPPPSSSSPSSSPSPYHRSHHHHEYRHLSMVVSRDDATGPYCLFKVQIRQFEEFPFTGHIREEKRIRKGIWKRHPSFDGSSINWQTIANGGPCT</sequence>
<dbReference type="AlphaFoldDB" id="A0A834U1W9"/>